<proteinExistence type="predicted"/>
<dbReference type="AlphaFoldDB" id="A0A967EXW6"/>
<protein>
    <submittedName>
        <fullName evidence="2">Tetratricopeptide repeat protein</fullName>
    </submittedName>
</protein>
<dbReference type="RefSeq" id="WP_167225066.1">
    <property type="nucleotide sequence ID" value="NZ_JAAQPH010000009.1"/>
</dbReference>
<dbReference type="InterPro" id="IPR011990">
    <property type="entry name" value="TPR-like_helical_dom_sf"/>
</dbReference>
<feature type="compositionally biased region" description="Low complexity" evidence="1">
    <location>
        <begin position="281"/>
        <end position="293"/>
    </location>
</feature>
<feature type="region of interest" description="Disordered" evidence="1">
    <location>
        <begin position="249"/>
        <end position="353"/>
    </location>
</feature>
<name>A0A967EXW6_9PROT</name>
<keyword evidence="3" id="KW-1185">Reference proteome</keyword>
<dbReference type="SUPFAM" id="SSF48452">
    <property type="entry name" value="TPR-like"/>
    <property type="match status" value="1"/>
</dbReference>
<evidence type="ECO:0000313" key="2">
    <source>
        <dbReference type="EMBL" id="NIA69443.1"/>
    </source>
</evidence>
<dbReference type="Proteomes" id="UP000761264">
    <property type="component" value="Unassembled WGS sequence"/>
</dbReference>
<organism evidence="2 3">
    <name type="scientific">Pelagibius litoralis</name>
    <dbReference type="NCBI Taxonomy" id="374515"/>
    <lineage>
        <taxon>Bacteria</taxon>
        <taxon>Pseudomonadati</taxon>
        <taxon>Pseudomonadota</taxon>
        <taxon>Alphaproteobacteria</taxon>
        <taxon>Rhodospirillales</taxon>
        <taxon>Rhodovibrionaceae</taxon>
        <taxon>Pelagibius</taxon>
    </lineage>
</organism>
<dbReference type="EMBL" id="JAAQPH010000009">
    <property type="protein sequence ID" value="NIA69443.1"/>
    <property type="molecule type" value="Genomic_DNA"/>
</dbReference>
<sequence>MMFPRLLGLFLILGLWGPPLQAAEPVTMRGGLHPDHGRIVFDWPREVGYEARLEEGRLIVSFAEEAAFAGEPLRNGLRGYAEPPQVSDNGRSLSFGLTGALAMNHFRAGPKVVLELRREDVAAPQKAKAAAETAGETAGETVADAKTAALPTVKVRGGRHPEYSRLVFDWPDAVASRLEESPGRARIVFDRQARFDTSAVRPKGLPQIAAVSAEPDGVSITLPESSQLRVQRSGTKVILDVLAAKQAAPAKAAVAPQKDKPKVADVTPRPAPAAAAEKEAALPTEAATGPAEAADSKAKAASPTSLVPESMGGKAGAPAPEVVENESAEQGRVAASSPPAGLQTASVGASAGKDSATDEKAAAQFYGQTSATAVDFADSARSRLTVALEPVITFESSSAQGPTADRFVPVILTFDWDRPTAAAAFRRGENLWLTFDRPPPRNLVKLIAATAPHLGSVRLVEAGSATVMVIGALPTVAPRLTRDGNSWIVDLRPRSTLPQKALAAPVVEKKEYSRVRFPLSGAERLHWVTDPDAGDRLVIVPTRGAGMGMTLPYAYPQFRSLQSQQGVVLQPLASSLQVAVIRSGVLVRDPNGLLVSDPQQRQAVRRGEAEQTEPRLFDLVAWRRGSLDDYQVQRRDLLGAMIGSSGDQLGVQRVELARFHFAHGFDSEALGSLGVIEEKHPRLALDPEIRLMQAASQWLIRDFRAAAAGLAHASLAGEREALLWQAALAAQAEDWQAAANGFAATDDLIDSYARRIRLRLRLAAADAFLMSGDDAAATLQLGALRREDLNRREEAQVKVVQGALQLVRGNAEEARRLWNAARDSRHGPSQARARLALVDLGLEDGSLSADDAIAELERLRFAWRGDQFEFTLLRRLADLYVAENRHREALYTLRQAVTSFPDSPGARDSAQKMRQTFAEIYRDVGDPDVPPLRALALYQEFKELTPAGAEGDRLITGLADRLVEVDLLDRAAELLEGQVRYRLEGEEKARIGARLALIHLLNHNPDASLSALEVSEAEGGDAALMAQRRQLRARAFSDLNRADDGLKMLEGDDSLDAEMLRADIHWRLRQWPQAVDSLAKLVPLLPPARAMLLSESQQVVNLAVALMLSNQAVELEDLNRRYGAAMAKGPHSDTFNLLVGDGEKSAISSIADELGKVAQAQDFMANYRERLKDGELSQVN</sequence>
<accession>A0A967EXW6</accession>
<comment type="caution">
    <text evidence="2">The sequence shown here is derived from an EMBL/GenBank/DDBJ whole genome shotgun (WGS) entry which is preliminary data.</text>
</comment>
<evidence type="ECO:0000313" key="3">
    <source>
        <dbReference type="Proteomes" id="UP000761264"/>
    </source>
</evidence>
<dbReference type="Gene3D" id="1.25.40.10">
    <property type="entry name" value="Tetratricopeptide repeat domain"/>
    <property type="match status" value="1"/>
</dbReference>
<gene>
    <name evidence="2" type="ORF">HBA54_12655</name>
</gene>
<evidence type="ECO:0000256" key="1">
    <source>
        <dbReference type="SAM" id="MobiDB-lite"/>
    </source>
</evidence>
<reference evidence="2" key="1">
    <citation type="submission" date="2020-03" db="EMBL/GenBank/DDBJ databases">
        <title>Genome of Pelagibius litoralis DSM 21314T.</title>
        <authorList>
            <person name="Wang G."/>
        </authorList>
    </citation>
    <scope>NUCLEOTIDE SEQUENCE</scope>
    <source>
        <strain evidence="2">DSM 21314</strain>
    </source>
</reference>